<dbReference type="SUPFAM" id="SSF46589">
    <property type="entry name" value="tRNA-binding arm"/>
    <property type="match status" value="1"/>
</dbReference>
<keyword evidence="3" id="KW-0547">Nucleotide-binding</keyword>
<evidence type="ECO:0000256" key="1">
    <source>
        <dbReference type="ARBA" id="ARBA00012840"/>
    </source>
</evidence>
<dbReference type="PRINTS" id="PR00981">
    <property type="entry name" value="TRNASYNTHSER"/>
</dbReference>
<dbReference type="PROSITE" id="PS50862">
    <property type="entry name" value="AA_TRNA_LIGASE_II"/>
    <property type="match status" value="1"/>
</dbReference>
<dbReference type="InterPro" id="IPR042103">
    <property type="entry name" value="SerRS_1_N_sf"/>
</dbReference>
<dbReference type="InterPro" id="IPR002317">
    <property type="entry name" value="Ser-tRNA-ligase_type_1"/>
</dbReference>
<evidence type="ECO:0000256" key="6">
    <source>
        <dbReference type="ARBA" id="ARBA00023146"/>
    </source>
</evidence>
<keyword evidence="2 10" id="KW-0436">Ligase</keyword>
<dbReference type="InterPro" id="IPR010978">
    <property type="entry name" value="tRNA-bd_arm"/>
</dbReference>
<dbReference type="InterPro" id="IPR002314">
    <property type="entry name" value="aa-tRNA-synt_IIb"/>
</dbReference>
<evidence type="ECO:0000256" key="3">
    <source>
        <dbReference type="ARBA" id="ARBA00022741"/>
    </source>
</evidence>
<accession>A0ABV1KAJ0</accession>
<dbReference type="PANTHER" id="PTHR11778">
    <property type="entry name" value="SERYL-TRNA SYNTHETASE"/>
    <property type="match status" value="1"/>
</dbReference>
<evidence type="ECO:0000256" key="7">
    <source>
        <dbReference type="NCBIfam" id="TIGR00414"/>
    </source>
</evidence>
<dbReference type="Pfam" id="PF00587">
    <property type="entry name" value="tRNA-synt_2b"/>
    <property type="match status" value="1"/>
</dbReference>
<comment type="caution">
    <text evidence="10">The sequence shown here is derived from an EMBL/GenBank/DDBJ whole genome shotgun (WGS) entry which is preliminary data.</text>
</comment>
<name>A0ABV1KAJ0_9PSEU</name>
<keyword evidence="5" id="KW-0648">Protein biosynthesis</keyword>
<feature type="domain" description="Aminoacyl-transfer RNA synthetases class-II family profile" evidence="9">
    <location>
        <begin position="130"/>
        <end position="399"/>
    </location>
</feature>
<dbReference type="NCBIfam" id="TIGR00414">
    <property type="entry name" value="serS"/>
    <property type="match status" value="1"/>
</dbReference>
<dbReference type="RefSeq" id="WP_349298564.1">
    <property type="nucleotide sequence ID" value="NZ_JBEDNQ010000005.1"/>
</dbReference>
<reference evidence="10 11" key="1">
    <citation type="submission" date="2024-03" db="EMBL/GenBank/DDBJ databases">
        <title>Draft genome sequence of Pseudonocardia nematodicida JCM 31783.</title>
        <authorList>
            <person name="Butdee W."/>
            <person name="Duangmal K."/>
        </authorList>
    </citation>
    <scope>NUCLEOTIDE SEQUENCE [LARGE SCALE GENOMIC DNA]</scope>
    <source>
        <strain evidence="10 11">JCM 31783</strain>
    </source>
</reference>
<dbReference type="InterPro" id="IPR045864">
    <property type="entry name" value="aa-tRNA-synth_II/BPL/LPL"/>
</dbReference>
<dbReference type="PIRSF" id="PIRSF001529">
    <property type="entry name" value="Ser-tRNA-synth_IIa"/>
    <property type="match status" value="1"/>
</dbReference>
<evidence type="ECO:0000256" key="5">
    <source>
        <dbReference type="ARBA" id="ARBA00022917"/>
    </source>
</evidence>
<keyword evidence="4" id="KW-0067">ATP-binding</keyword>
<dbReference type="GO" id="GO:0004828">
    <property type="term" value="F:serine-tRNA ligase activity"/>
    <property type="evidence" value="ECO:0007669"/>
    <property type="project" value="UniProtKB-EC"/>
</dbReference>
<organism evidence="10 11">
    <name type="scientific">Pseudonocardia nematodicida</name>
    <dbReference type="NCBI Taxonomy" id="1206997"/>
    <lineage>
        <taxon>Bacteria</taxon>
        <taxon>Bacillati</taxon>
        <taxon>Actinomycetota</taxon>
        <taxon>Actinomycetes</taxon>
        <taxon>Pseudonocardiales</taxon>
        <taxon>Pseudonocardiaceae</taxon>
        <taxon>Pseudonocardia</taxon>
    </lineage>
</organism>
<dbReference type="Gene3D" id="3.30.930.10">
    <property type="entry name" value="Bira Bifunctional Protein, Domain 2"/>
    <property type="match status" value="1"/>
</dbReference>
<feature type="coiled-coil region" evidence="8">
    <location>
        <begin position="64"/>
        <end position="94"/>
    </location>
</feature>
<dbReference type="CDD" id="cd00770">
    <property type="entry name" value="SerRS_core"/>
    <property type="match status" value="1"/>
</dbReference>
<keyword evidence="6" id="KW-0030">Aminoacyl-tRNA synthetase</keyword>
<dbReference type="EMBL" id="JBEDNQ010000005">
    <property type="protein sequence ID" value="MEQ3551486.1"/>
    <property type="molecule type" value="Genomic_DNA"/>
</dbReference>
<dbReference type="EC" id="6.1.1.11" evidence="1 7"/>
<evidence type="ECO:0000313" key="11">
    <source>
        <dbReference type="Proteomes" id="UP001494902"/>
    </source>
</evidence>
<dbReference type="InterPro" id="IPR015866">
    <property type="entry name" value="Ser-tRNA-synth_1_N"/>
</dbReference>
<dbReference type="SUPFAM" id="SSF55681">
    <property type="entry name" value="Class II aaRS and biotin synthetases"/>
    <property type="match status" value="1"/>
</dbReference>
<dbReference type="Proteomes" id="UP001494902">
    <property type="component" value="Unassembled WGS sequence"/>
</dbReference>
<protein>
    <recommendedName>
        <fullName evidence="1 7">Serine--tRNA ligase</fullName>
        <ecNumber evidence="1 7">6.1.1.11</ecNumber>
    </recommendedName>
</protein>
<dbReference type="InterPro" id="IPR006195">
    <property type="entry name" value="aa-tRNA-synth_II"/>
</dbReference>
<dbReference type="Pfam" id="PF02403">
    <property type="entry name" value="Seryl_tRNA_N"/>
    <property type="match status" value="1"/>
</dbReference>
<evidence type="ECO:0000256" key="4">
    <source>
        <dbReference type="ARBA" id="ARBA00022840"/>
    </source>
</evidence>
<proteinExistence type="predicted"/>
<evidence type="ECO:0000256" key="8">
    <source>
        <dbReference type="SAM" id="Coils"/>
    </source>
</evidence>
<dbReference type="InterPro" id="IPR033729">
    <property type="entry name" value="SerRS_core"/>
</dbReference>
<sequence>MIDLKAARQDPDTVRAALSRRGASADFDALLEVDVRWRELTDRVGSLRAAAKQRPKGRPTPEQIEQFTREKEELRATEEQLAEADAERTTLLARIPNLPDPTAADGMAEEDAVTVRTWGEPPSFDFTPRDHLDLASSTGRVDMVRGARLAGSRFAYRFGDVAMLEMALFRFVMDRLAGEGFVPVLGPVLANEKSMYGTGFLPTEASNLYELEKDGLYLTGTSEVALAGIHMDEIVDLDTLPARYVAFSTNFRREAGAAGKDTKGMFRVHQFDKVEMFVYCLPEQSREIHEQLLAYEESIVQDLGLPYRVQNISVGDLGNPAAKKYDIEAWFPAQQRYREITSCSNTTDYQARRLNIRFRREAGAPTENVHTLNGTGATARAMLAIMENFQDERGTVAVPEVLQRHGAPATVGTPPA</sequence>
<keyword evidence="8" id="KW-0175">Coiled coil</keyword>
<gene>
    <name evidence="10" type="primary">serS</name>
    <name evidence="10" type="ORF">WIS52_13515</name>
</gene>
<keyword evidence="11" id="KW-1185">Reference proteome</keyword>
<dbReference type="Gene3D" id="1.10.287.40">
    <property type="entry name" value="Serine-tRNA synthetase, tRNA binding domain"/>
    <property type="match status" value="1"/>
</dbReference>
<evidence type="ECO:0000259" key="9">
    <source>
        <dbReference type="PROSITE" id="PS50862"/>
    </source>
</evidence>
<evidence type="ECO:0000256" key="2">
    <source>
        <dbReference type="ARBA" id="ARBA00022598"/>
    </source>
</evidence>
<evidence type="ECO:0000313" key="10">
    <source>
        <dbReference type="EMBL" id="MEQ3551486.1"/>
    </source>
</evidence>